<evidence type="ECO:0000313" key="3">
    <source>
        <dbReference type="Proteomes" id="UP000007110"/>
    </source>
</evidence>
<dbReference type="Proteomes" id="UP000007110">
    <property type="component" value="Unassembled WGS sequence"/>
</dbReference>
<reference evidence="3" key="1">
    <citation type="submission" date="2015-02" db="EMBL/GenBank/DDBJ databases">
        <title>Genome sequencing for Strongylocentrotus purpuratus.</title>
        <authorList>
            <person name="Murali S."/>
            <person name="Liu Y."/>
            <person name="Vee V."/>
            <person name="English A."/>
            <person name="Wang M."/>
            <person name="Skinner E."/>
            <person name="Han Y."/>
            <person name="Muzny D.M."/>
            <person name="Worley K.C."/>
            <person name="Gibbs R.A."/>
        </authorList>
    </citation>
    <scope>NUCLEOTIDE SEQUENCE</scope>
</reference>
<dbReference type="SMART" id="SM00461">
    <property type="entry name" value="WH1"/>
    <property type="match status" value="1"/>
</dbReference>
<dbReference type="InterPro" id="IPR000697">
    <property type="entry name" value="WH1/EVH1_dom"/>
</dbReference>
<evidence type="ECO:0000313" key="2">
    <source>
        <dbReference type="EnsemblMetazoa" id="XP_785660"/>
    </source>
</evidence>
<dbReference type="RefSeq" id="XP_785660.2">
    <property type="nucleotide sequence ID" value="XM_780567.5"/>
</dbReference>
<dbReference type="InterPro" id="IPR011993">
    <property type="entry name" value="PH-like_dom_sf"/>
</dbReference>
<evidence type="ECO:0000259" key="1">
    <source>
        <dbReference type="PROSITE" id="PS50229"/>
    </source>
</evidence>
<dbReference type="Pfam" id="PF05210">
    <property type="entry name" value="Sprouty"/>
    <property type="match status" value="1"/>
</dbReference>
<sequence>MEERDTPLDEKSCLTKVRAQVMTREDGGWVPVGGGGVSIVGIYRLTKEDCRVEYVVVGTTMEDNTRVLEFNLRKGVQYYRGSHLFHHWRTPDEKKCGLTFYGPADARAFERGFGRAVTELQLEGSSSESSYGLDDSDEDVSRCVDPLLSRDCVFHDYQNTPSTCVGPKDGGGKLLKDILTQPANKDYTCISGYTYPHNNQGHLHMVHYVTRKRDDRRPLHNMKYAHEGSWVKTATEWHPIRKDLSQDHFKDSYVKIVKKPQSIHEYSYPTIPPSREMDDLKKPPTFPKVVTTQPPPSPPKKLMQKMNKYTEPAQCLHCSQYFDPERSRKGDCPEAPDEASYCINFCTCLCAAQCMLYHCMSNSEGDFPSPCSCDTNESQFCRRWFGLAALSFIVPCLWCYPPLKCCHWLGTKCGCCGGRHKAK</sequence>
<dbReference type="AlphaFoldDB" id="A0A7M7RGG8"/>
<keyword evidence="3" id="KW-1185">Reference proteome</keyword>
<dbReference type="Gene3D" id="2.30.29.30">
    <property type="entry name" value="Pleckstrin-homology domain (PH domain)/Phosphotyrosine-binding domain (PTB)"/>
    <property type="match status" value="1"/>
</dbReference>
<dbReference type="Pfam" id="PF00568">
    <property type="entry name" value="WH1"/>
    <property type="match status" value="1"/>
</dbReference>
<dbReference type="PROSITE" id="PS51227">
    <property type="entry name" value="SPR"/>
    <property type="match status" value="1"/>
</dbReference>
<dbReference type="InterPro" id="IPR007875">
    <property type="entry name" value="Sprouty"/>
</dbReference>
<protein>
    <recommendedName>
        <fullName evidence="1">WH1 domain-containing protein</fullName>
    </recommendedName>
</protein>
<dbReference type="PANTHER" id="PTHR11202">
    <property type="entry name" value="SPROUTY-RELATED, EVH1 DOMAIN-CONTAINING PROTEIN FAMILY MEMBER"/>
    <property type="match status" value="1"/>
</dbReference>
<dbReference type="OrthoDB" id="5786858at2759"/>
<dbReference type="OMA" id="KKPDYLY"/>
<dbReference type="GeneID" id="580515"/>
<dbReference type="PROSITE" id="PS50229">
    <property type="entry name" value="WH1"/>
    <property type="match status" value="1"/>
</dbReference>
<reference evidence="2" key="2">
    <citation type="submission" date="2021-01" db="UniProtKB">
        <authorList>
            <consortium name="EnsemblMetazoa"/>
        </authorList>
    </citation>
    <scope>IDENTIFICATION</scope>
</reference>
<dbReference type="InParanoid" id="A0A7M7RGG8"/>
<feature type="domain" description="WH1" evidence="1">
    <location>
        <begin position="6"/>
        <end position="120"/>
    </location>
</feature>
<dbReference type="GO" id="GO:0019901">
    <property type="term" value="F:protein kinase binding"/>
    <property type="evidence" value="ECO:0000318"/>
    <property type="project" value="GO_Central"/>
</dbReference>
<dbReference type="SUPFAM" id="SSF50729">
    <property type="entry name" value="PH domain-like"/>
    <property type="match status" value="1"/>
</dbReference>
<accession>A0A7M7RGG8</accession>
<dbReference type="GO" id="GO:0005886">
    <property type="term" value="C:plasma membrane"/>
    <property type="evidence" value="ECO:0000318"/>
    <property type="project" value="GO_Central"/>
</dbReference>
<name>A0A7M7RGG8_STRPU</name>
<dbReference type="FunCoup" id="A0A7M7RGG8">
    <property type="interactions" value="716"/>
</dbReference>
<dbReference type="EnsemblMetazoa" id="XM_780567">
    <property type="protein sequence ID" value="XP_785660"/>
    <property type="gene ID" value="LOC580515"/>
</dbReference>
<dbReference type="PANTHER" id="PTHR11202:SF3">
    <property type="entry name" value="SPROUTY-RELATED PROTEIN WITH EVH-1 DOMAIN, ISOFORM C"/>
    <property type="match status" value="1"/>
</dbReference>
<organism evidence="2 3">
    <name type="scientific">Strongylocentrotus purpuratus</name>
    <name type="common">Purple sea urchin</name>
    <dbReference type="NCBI Taxonomy" id="7668"/>
    <lineage>
        <taxon>Eukaryota</taxon>
        <taxon>Metazoa</taxon>
        <taxon>Echinodermata</taxon>
        <taxon>Eleutherozoa</taxon>
        <taxon>Echinozoa</taxon>
        <taxon>Echinoidea</taxon>
        <taxon>Euechinoidea</taxon>
        <taxon>Echinacea</taxon>
        <taxon>Camarodonta</taxon>
        <taxon>Echinidea</taxon>
        <taxon>Strongylocentrotidae</taxon>
        <taxon>Strongylocentrotus</taxon>
    </lineage>
</organism>
<dbReference type="GO" id="GO:0070373">
    <property type="term" value="P:negative regulation of ERK1 and ERK2 cascade"/>
    <property type="evidence" value="ECO:0000318"/>
    <property type="project" value="GO_Central"/>
</dbReference>
<dbReference type="KEGG" id="spu:580515"/>
<proteinExistence type="predicted"/>